<comment type="caution">
    <text evidence="1">The sequence shown here is derived from an EMBL/GenBank/DDBJ whole genome shotgun (WGS) entry which is preliminary data.</text>
</comment>
<keyword evidence="2" id="KW-1185">Reference proteome</keyword>
<evidence type="ECO:0000313" key="2">
    <source>
        <dbReference type="Proteomes" id="UP001364617"/>
    </source>
</evidence>
<sequence length="71" mass="8266">MFPPENPNLPRNLPVAVTTASRKCPALPLHQDIRLLPVRLRHHRPILGNRYRGNLSLLLRFLPVRTPERMQ</sequence>
<accession>A0AAN9CW78</accession>
<dbReference type="Proteomes" id="UP001364617">
    <property type="component" value="Unassembled WGS sequence"/>
</dbReference>
<protein>
    <submittedName>
        <fullName evidence="1">Uncharacterized protein</fullName>
    </submittedName>
</protein>
<gene>
    <name evidence="1" type="ORF">R3I93_013093</name>
</gene>
<reference evidence="1 2" key="1">
    <citation type="submission" date="2024-02" db="EMBL/GenBank/DDBJ databases">
        <title>Chromosome-level genome assembly of the Eurasian Minnow (Phoxinus phoxinus).</title>
        <authorList>
            <person name="Oriowo T.O."/>
            <person name="Martin S."/>
            <person name="Stange M."/>
            <person name="Chrysostomakis Y."/>
            <person name="Brown T."/>
            <person name="Winkler S."/>
            <person name="Kukowka S."/>
            <person name="Myers E.W."/>
            <person name="Bohne A."/>
        </authorList>
    </citation>
    <scope>NUCLEOTIDE SEQUENCE [LARGE SCALE GENOMIC DNA]</scope>
    <source>
        <strain evidence="1">ZFMK-TIS-60720</strain>
        <tissue evidence="1">Whole Organism</tissue>
    </source>
</reference>
<evidence type="ECO:0000313" key="1">
    <source>
        <dbReference type="EMBL" id="KAK7148974.1"/>
    </source>
</evidence>
<name>A0AAN9CW78_9TELE</name>
<proteinExistence type="predicted"/>
<dbReference type="AlphaFoldDB" id="A0AAN9CW78"/>
<organism evidence="1 2">
    <name type="scientific">Phoxinus phoxinus</name>
    <name type="common">Eurasian minnow</name>
    <dbReference type="NCBI Taxonomy" id="58324"/>
    <lineage>
        <taxon>Eukaryota</taxon>
        <taxon>Metazoa</taxon>
        <taxon>Chordata</taxon>
        <taxon>Craniata</taxon>
        <taxon>Vertebrata</taxon>
        <taxon>Euteleostomi</taxon>
        <taxon>Actinopterygii</taxon>
        <taxon>Neopterygii</taxon>
        <taxon>Teleostei</taxon>
        <taxon>Ostariophysi</taxon>
        <taxon>Cypriniformes</taxon>
        <taxon>Leuciscidae</taxon>
        <taxon>Phoxininae</taxon>
        <taxon>Phoxinus</taxon>
    </lineage>
</organism>
<dbReference type="EMBL" id="JAYKXH010000013">
    <property type="protein sequence ID" value="KAK7148974.1"/>
    <property type="molecule type" value="Genomic_DNA"/>
</dbReference>